<accession>A0ABT2SQ49</accession>
<feature type="signal peptide" evidence="3">
    <location>
        <begin position="1"/>
        <end position="30"/>
    </location>
</feature>
<evidence type="ECO:0008006" key="6">
    <source>
        <dbReference type="Google" id="ProtNLM"/>
    </source>
</evidence>
<evidence type="ECO:0000256" key="3">
    <source>
        <dbReference type="SAM" id="SignalP"/>
    </source>
</evidence>
<sequence>MNRNKKITQTMALAMTGIMIANAGMGSVYAADQTASVEKETESTTEAVTEKETEKETEKVKKETSKEETVYVQASPSGETQEIIVSDWLKNTDGETSLSDKSDLSDIKNVKGDETFSQDGDKITWDANGNDIYYQGTSTKDLPVSLKVTYYLDGQEISPEDLAGKSGHVKMVYQYTNHMKQGEIYTPFVLFTGMVLPGDNFSNVKVDNGKTISDGDKNIVIGVGLPGLEDSLKIKKNKSDILDDLDIDLDIPDSFEVEADVTDFSLSMSMTVATPLSLDDLELDDIDDEDDLKDKIDEIADAATQLVDGTSDLADGVQELKDGCSDLLDGIDQLDDGAGDLNNGVQTLNNKKGDLIDGINQLSSGLDQLNSKKGDLVKGVNQLASGASSLDSGAADLKTGMDQLAGGINLLNGNRETLVSGLTDMVAGINKMESKKAELTGGVDKLITSIGAIESGVDAAKEKIHNGLQEFIKTLELQETALEAGSGLEGIDGFTEQLKKYVTAVNGTLTQLESQTSGSENGSQTVAVYSAPETSVDVSFAETSPEAIASLEASIAGNEAVLESLKDVQSKESSVPDKLLKEYSGAYSTYTGQLSNCIAQLESDIANQKAALAAMQQTQTVSADQSAIAVQSDDAGENTGSGTGTSNPYQSLIDSGENLYAGAINEKTGLKATVKAGMMKSLEQVKQTVQGLDAQICGEVEKTNTKGGAFVQISSKLELMKQTVKDELQTGVEELANGIGQLYEGSQLLSPNIPVLDSGVQSLAGGAVQLQAGLNSLKDGTATLSTGTKTLQSGACALATGVQQLATGGKQLKKGGATLADGVQQLADGSSQLKDGTSQLKDGGKDLDSGVDELLDGANELKDGMEEFDEEAIQKLVDFAEDDLQDMIDRLKDIRDAGDAYQLYSSGNENTNGNVKFIIETASIGDDE</sequence>
<dbReference type="NCBIfam" id="TIGR03057">
    <property type="entry name" value="xxxLxxG_by_4"/>
    <property type="match status" value="7"/>
</dbReference>
<protein>
    <recommendedName>
        <fullName evidence="6">X-X-X-Leu-X-X-Gly heptad repeats</fullName>
    </recommendedName>
</protein>
<keyword evidence="3" id="KW-0732">Signal</keyword>
<dbReference type="Gene3D" id="1.10.287.950">
    <property type="entry name" value="Methyl-accepting chemotaxis protein"/>
    <property type="match status" value="2"/>
</dbReference>
<dbReference type="SUPFAM" id="SSF101967">
    <property type="entry name" value="Adhesin YadA, collagen-binding domain"/>
    <property type="match status" value="1"/>
</dbReference>
<name>A0ABT2SQ49_9FIRM</name>
<dbReference type="EMBL" id="JAOQKE010000032">
    <property type="protein sequence ID" value="MCU6726641.1"/>
    <property type="molecule type" value="Genomic_DNA"/>
</dbReference>
<feature type="coiled-coil region" evidence="1">
    <location>
        <begin position="851"/>
        <end position="897"/>
    </location>
</feature>
<dbReference type="InterPro" id="IPR011049">
    <property type="entry name" value="Serralysin-like_metalloprot_C"/>
</dbReference>
<feature type="compositionally biased region" description="Basic and acidic residues" evidence="2">
    <location>
        <begin position="37"/>
        <end position="66"/>
    </location>
</feature>
<organism evidence="4 5">
    <name type="scientific">Muricoprocola aceti</name>
    <dbReference type="NCBI Taxonomy" id="2981772"/>
    <lineage>
        <taxon>Bacteria</taxon>
        <taxon>Bacillati</taxon>
        <taxon>Bacillota</taxon>
        <taxon>Clostridia</taxon>
        <taxon>Lachnospirales</taxon>
        <taxon>Lachnospiraceae</taxon>
        <taxon>Muricoprocola</taxon>
    </lineage>
</organism>
<evidence type="ECO:0000256" key="1">
    <source>
        <dbReference type="SAM" id="Coils"/>
    </source>
</evidence>
<dbReference type="Proteomes" id="UP001652338">
    <property type="component" value="Unassembled WGS sequence"/>
</dbReference>
<evidence type="ECO:0000256" key="2">
    <source>
        <dbReference type="SAM" id="MobiDB-lite"/>
    </source>
</evidence>
<dbReference type="RefSeq" id="WP_262655884.1">
    <property type="nucleotide sequence ID" value="NZ_JAOQKE010000032.1"/>
</dbReference>
<evidence type="ECO:0000313" key="4">
    <source>
        <dbReference type="EMBL" id="MCU6726641.1"/>
    </source>
</evidence>
<keyword evidence="5" id="KW-1185">Reference proteome</keyword>
<proteinExistence type="predicted"/>
<comment type="caution">
    <text evidence="4">The sequence shown here is derived from an EMBL/GenBank/DDBJ whole genome shotgun (WGS) entry which is preliminary data.</text>
</comment>
<reference evidence="4 5" key="1">
    <citation type="journal article" date="2021" name="ISME Commun">
        <title>Automated analysis of genomic sequences facilitates high-throughput and comprehensive description of bacteria.</title>
        <authorList>
            <person name="Hitch T.C.A."/>
        </authorList>
    </citation>
    <scope>NUCLEOTIDE SEQUENCE [LARGE SCALE GENOMIC DNA]</scope>
    <source>
        <strain evidence="4 5">Sanger_29</strain>
    </source>
</reference>
<evidence type="ECO:0000313" key="5">
    <source>
        <dbReference type="Proteomes" id="UP001652338"/>
    </source>
</evidence>
<feature type="chain" id="PRO_5047411475" description="X-X-X-Leu-X-X-Gly heptad repeats" evidence="3">
    <location>
        <begin position="31"/>
        <end position="928"/>
    </location>
</feature>
<feature type="region of interest" description="Disordered" evidence="2">
    <location>
        <begin position="36"/>
        <end position="66"/>
    </location>
</feature>
<keyword evidence="1" id="KW-0175">Coiled coil</keyword>
<gene>
    <name evidence="4" type="ORF">OCV47_15155</name>
</gene>
<dbReference type="InterPro" id="IPR023908">
    <property type="entry name" value="xxxLxxG_rpt"/>
</dbReference>